<feature type="transmembrane region" description="Helical" evidence="1">
    <location>
        <begin position="37"/>
        <end position="57"/>
    </location>
</feature>
<feature type="transmembrane region" description="Helical" evidence="1">
    <location>
        <begin position="7"/>
        <end position="31"/>
    </location>
</feature>
<organism evidence="2 3">
    <name type="scientific">Terrimonas ginsenosidimutans</name>
    <dbReference type="NCBI Taxonomy" id="2908004"/>
    <lineage>
        <taxon>Bacteria</taxon>
        <taxon>Pseudomonadati</taxon>
        <taxon>Bacteroidota</taxon>
        <taxon>Chitinophagia</taxon>
        <taxon>Chitinophagales</taxon>
        <taxon>Chitinophagaceae</taxon>
        <taxon>Terrimonas</taxon>
    </lineage>
</organism>
<proteinExistence type="predicted"/>
<evidence type="ECO:0000313" key="3">
    <source>
        <dbReference type="Proteomes" id="UP001165367"/>
    </source>
</evidence>
<dbReference type="InterPro" id="IPR052712">
    <property type="entry name" value="Acid_resist_chaperone_HdeD"/>
</dbReference>
<sequence>MQWIKRFGWLFLSLGGIILLATGIACFVNPFTTYVNLVKYTGLGLILNSILLLVAAFLHGQSKAERNWFIAKSALDLSFALILCFNPFLTFIAFPLFLGLIILCLGMFKTAAFLLLKVRTEVRHAPLVTGVLFITFGILLMRTPSRPLMDVNIILGLFGSSLGLLYLYDSIRGHIKTGYQISLKEKATS</sequence>
<dbReference type="InterPro" id="IPR005325">
    <property type="entry name" value="DUF308_memb"/>
</dbReference>
<reference evidence="2" key="1">
    <citation type="submission" date="2022-01" db="EMBL/GenBank/DDBJ databases">
        <authorList>
            <person name="Jo J.-H."/>
            <person name="Im W.-T."/>
        </authorList>
    </citation>
    <scope>NUCLEOTIDE SEQUENCE</scope>
    <source>
        <strain evidence="2">NA20</strain>
    </source>
</reference>
<comment type="caution">
    <text evidence="2">The sequence shown here is derived from an EMBL/GenBank/DDBJ whole genome shotgun (WGS) entry which is preliminary data.</text>
</comment>
<keyword evidence="1" id="KW-0472">Membrane</keyword>
<dbReference type="PROSITE" id="PS51257">
    <property type="entry name" value="PROKAR_LIPOPROTEIN"/>
    <property type="match status" value="1"/>
</dbReference>
<feature type="transmembrane region" description="Helical" evidence="1">
    <location>
        <begin position="69"/>
        <end position="88"/>
    </location>
</feature>
<keyword evidence="1" id="KW-1133">Transmembrane helix</keyword>
<name>A0ABS9KVA5_9BACT</name>
<keyword evidence="1" id="KW-0812">Transmembrane</keyword>
<dbReference type="RefSeq" id="WP_237874817.1">
    <property type="nucleotide sequence ID" value="NZ_JAKLTR010000012.1"/>
</dbReference>
<protein>
    <submittedName>
        <fullName evidence="2">DUF308 domain-containing protein</fullName>
    </submittedName>
</protein>
<dbReference type="Proteomes" id="UP001165367">
    <property type="component" value="Unassembled WGS sequence"/>
</dbReference>
<gene>
    <name evidence="2" type="ORF">LZZ85_18430</name>
</gene>
<evidence type="ECO:0000313" key="2">
    <source>
        <dbReference type="EMBL" id="MCG2616282.1"/>
    </source>
</evidence>
<dbReference type="PANTHER" id="PTHR34989">
    <property type="entry name" value="PROTEIN HDED"/>
    <property type="match status" value="1"/>
</dbReference>
<feature type="transmembrane region" description="Helical" evidence="1">
    <location>
        <begin position="127"/>
        <end position="145"/>
    </location>
</feature>
<feature type="transmembrane region" description="Helical" evidence="1">
    <location>
        <begin position="151"/>
        <end position="168"/>
    </location>
</feature>
<dbReference type="Pfam" id="PF03729">
    <property type="entry name" value="DUF308"/>
    <property type="match status" value="1"/>
</dbReference>
<dbReference type="EMBL" id="JAKLTR010000012">
    <property type="protein sequence ID" value="MCG2616282.1"/>
    <property type="molecule type" value="Genomic_DNA"/>
</dbReference>
<keyword evidence="3" id="KW-1185">Reference proteome</keyword>
<accession>A0ABS9KVA5</accession>
<dbReference type="PANTHER" id="PTHR34989:SF1">
    <property type="entry name" value="PROTEIN HDED"/>
    <property type="match status" value="1"/>
</dbReference>
<evidence type="ECO:0000256" key="1">
    <source>
        <dbReference type="SAM" id="Phobius"/>
    </source>
</evidence>
<feature type="transmembrane region" description="Helical" evidence="1">
    <location>
        <begin position="94"/>
        <end position="115"/>
    </location>
</feature>